<evidence type="ECO:0000256" key="1">
    <source>
        <dbReference type="ARBA" id="ARBA00022741"/>
    </source>
</evidence>
<dbReference type="PANTHER" id="PTHR43681">
    <property type="entry name" value="TRANSMEMBRANE GTPASE FZO"/>
    <property type="match status" value="1"/>
</dbReference>
<keyword evidence="3" id="KW-1133">Transmembrane helix</keyword>
<dbReference type="RefSeq" id="WP_220203112.1">
    <property type="nucleotide sequence ID" value="NZ_BNJK01000001.1"/>
</dbReference>
<dbReference type="EMBL" id="BNJK01000001">
    <property type="protein sequence ID" value="GHO92267.1"/>
    <property type="molecule type" value="Genomic_DNA"/>
</dbReference>
<keyword evidence="1" id="KW-0547">Nucleotide-binding</keyword>
<name>A0A8J3N2I2_9CHLR</name>
<dbReference type="Gene3D" id="3.40.50.300">
    <property type="entry name" value="P-loop containing nucleotide triphosphate hydrolases"/>
    <property type="match status" value="1"/>
</dbReference>
<dbReference type="SUPFAM" id="SSF52540">
    <property type="entry name" value="P-loop containing nucleoside triphosphate hydrolases"/>
    <property type="match status" value="1"/>
</dbReference>
<dbReference type="PANTHER" id="PTHR43681:SF1">
    <property type="entry name" value="SARCALUMENIN"/>
    <property type="match status" value="1"/>
</dbReference>
<keyword evidence="3" id="KW-0812">Transmembrane</keyword>
<dbReference type="GO" id="GO:0005525">
    <property type="term" value="F:GTP binding"/>
    <property type="evidence" value="ECO:0007669"/>
    <property type="project" value="UniProtKB-KW"/>
</dbReference>
<evidence type="ECO:0000313" key="6">
    <source>
        <dbReference type="Proteomes" id="UP000597444"/>
    </source>
</evidence>
<sequence length="586" mass="67402">MAKVVLQERQHQLLQRERRLAQELQACFTGFEETNANTTMLQQVVASLDDLFLLVVVGEFNAGKSAFINTLLRQDVLEEGVVPTTNQVTIIRYGEQHAKQQPEQGLLEYYHPADFLRDISIVDTPGMNAVLQEHEQLTRDFVPRSDLILFVTSVDRPFTQSERLFLEHIRAWGKKVVIILNKTDLLRNKADLRRVQHFVAENCKHLLGFEPEIIPISILLAQKSRTAIGHDAIELWEQSNFGTLEKYLFQTLDKIERVRLKFLSPLGVMQRLLDQTRSALEQRTRLLAEDARTVGTIDEQLQLYREDMEKNFSHRLSQIENIVLEMRARGDHFFDDTIRLTRILDLLHSERIRSEFEQEVLGDSATRIDQAVQELIDWLVEHEHRLWQDVMEYLDRRRQVSIRQHGEMLGTLSRQFDYNRRTLLQSVARVANTVVNSYDRQAEAQELSENLRGAVTQTAIAGAGGIGLGAALVAFLGTAAADVSGVLAGMAILGLGLYIIPARRKRAKQDFENKMEELRTRLRRSMSEQFQKELNNSILRVQEAIAPYTRFVRAEQKKTATTQEQLQHLHHDLLALKNEIESMQQG</sequence>
<keyword evidence="2" id="KW-0342">GTP-binding</keyword>
<comment type="caution">
    <text evidence="5">The sequence shown here is derived from an EMBL/GenBank/DDBJ whole genome shotgun (WGS) entry which is preliminary data.</text>
</comment>
<dbReference type="InterPro" id="IPR006073">
    <property type="entry name" value="GTP-bd"/>
</dbReference>
<gene>
    <name evidence="5" type="ORF">KSF_023150</name>
</gene>
<evidence type="ECO:0000259" key="4">
    <source>
        <dbReference type="Pfam" id="PF01926"/>
    </source>
</evidence>
<dbReference type="Pfam" id="PF01926">
    <property type="entry name" value="MMR_HSR1"/>
    <property type="match status" value="1"/>
</dbReference>
<dbReference type="NCBIfam" id="TIGR00231">
    <property type="entry name" value="small_GTP"/>
    <property type="match status" value="1"/>
</dbReference>
<keyword evidence="3" id="KW-0472">Membrane</keyword>
<feature type="transmembrane region" description="Helical" evidence="3">
    <location>
        <begin position="458"/>
        <end position="477"/>
    </location>
</feature>
<reference evidence="5" key="1">
    <citation type="submission" date="2020-10" db="EMBL/GenBank/DDBJ databases">
        <title>Taxonomic study of unclassified bacteria belonging to the class Ktedonobacteria.</title>
        <authorList>
            <person name="Yabe S."/>
            <person name="Wang C.M."/>
            <person name="Zheng Y."/>
            <person name="Sakai Y."/>
            <person name="Cavaletti L."/>
            <person name="Monciardini P."/>
            <person name="Donadio S."/>
        </authorList>
    </citation>
    <scope>NUCLEOTIDE SEQUENCE</scope>
    <source>
        <strain evidence="5">ID150040</strain>
    </source>
</reference>
<evidence type="ECO:0000256" key="2">
    <source>
        <dbReference type="ARBA" id="ARBA00023134"/>
    </source>
</evidence>
<keyword evidence="6" id="KW-1185">Reference proteome</keyword>
<dbReference type="InterPro" id="IPR005225">
    <property type="entry name" value="Small_GTP-bd"/>
</dbReference>
<dbReference type="InterPro" id="IPR027417">
    <property type="entry name" value="P-loop_NTPase"/>
</dbReference>
<evidence type="ECO:0000256" key="3">
    <source>
        <dbReference type="SAM" id="Phobius"/>
    </source>
</evidence>
<accession>A0A8J3N2I2</accession>
<dbReference type="CDD" id="cd09912">
    <property type="entry name" value="DLP_2"/>
    <property type="match status" value="1"/>
</dbReference>
<dbReference type="AlphaFoldDB" id="A0A8J3N2I2"/>
<proteinExistence type="predicted"/>
<feature type="domain" description="G" evidence="4">
    <location>
        <begin position="55"/>
        <end position="182"/>
    </location>
</feature>
<dbReference type="Proteomes" id="UP000597444">
    <property type="component" value="Unassembled WGS sequence"/>
</dbReference>
<feature type="transmembrane region" description="Helical" evidence="3">
    <location>
        <begin position="483"/>
        <end position="500"/>
    </location>
</feature>
<dbReference type="InterPro" id="IPR051943">
    <property type="entry name" value="TRAFAC_Dynamin-like_GTPase"/>
</dbReference>
<organism evidence="5 6">
    <name type="scientific">Reticulibacter mediterranei</name>
    <dbReference type="NCBI Taxonomy" id="2778369"/>
    <lineage>
        <taxon>Bacteria</taxon>
        <taxon>Bacillati</taxon>
        <taxon>Chloroflexota</taxon>
        <taxon>Ktedonobacteria</taxon>
        <taxon>Ktedonobacterales</taxon>
        <taxon>Reticulibacteraceae</taxon>
        <taxon>Reticulibacter</taxon>
    </lineage>
</organism>
<protein>
    <submittedName>
        <fullName evidence="5">Dynamin</fullName>
    </submittedName>
</protein>
<evidence type="ECO:0000313" key="5">
    <source>
        <dbReference type="EMBL" id="GHO92267.1"/>
    </source>
</evidence>